<name>A0A3A9YXG7_9ACTN</name>
<dbReference type="SUPFAM" id="SSF55846">
    <property type="entry name" value="N-acetylmuramoyl-L-alanine amidase-like"/>
    <property type="match status" value="1"/>
</dbReference>
<comment type="caution">
    <text evidence="3">The sequence shown here is derived from an EMBL/GenBank/DDBJ whole genome shotgun (WGS) entry which is preliminary data.</text>
</comment>
<accession>A0A3A9YXG7</accession>
<protein>
    <submittedName>
        <fullName evidence="3">N-acetylmuramoyl-L-alanine amidase</fullName>
    </submittedName>
</protein>
<evidence type="ECO:0000259" key="2">
    <source>
        <dbReference type="SMART" id="SM00644"/>
    </source>
</evidence>
<dbReference type="EMBL" id="RBAL01000009">
    <property type="protein sequence ID" value="RKN40751.1"/>
    <property type="molecule type" value="Genomic_DNA"/>
</dbReference>
<dbReference type="Gene3D" id="3.40.80.10">
    <property type="entry name" value="Peptidoglycan recognition protein-like"/>
    <property type="match status" value="1"/>
</dbReference>
<dbReference type="InterPro" id="IPR036505">
    <property type="entry name" value="Amidase/PGRP_sf"/>
</dbReference>
<feature type="region of interest" description="Disordered" evidence="1">
    <location>
        <begin position="200"/>
        <end position="223"/>
    </location>
</feature>
<sequence>MADPLSADALVAALREEGVTLVEHRGWRTHNRNGAGPWGPVHGVMIHHTATSGTESSVELCYDGRSDLPGPLCHGVIAKDGTVHLVGHGRANHAGKGDGDVLAAVIAERALPADNEADTDGNTRFYGFECVNLGDNRDPWPAAQVEAIVRASAAICRAHGWGKAGDTSVIGHLEWQPGKIDPRGPGIGMEDVRSRVAERLRHPAGWSREAPPSGQDKEGEDPMPKWSLLSTTDYARTVRPGEWTTLNFNRAHEGGAWVSRDPQPSILVGPAYYTASVGVRVRGLAAGQEFQIRLAEYRERDDGGYERTGSLPISSPVHDAGEGHFSHTWTGFLSGSRKGRLRVEVLSNGEGEATVDWARAETLYWPA</sequence>
<organism evidence="3 4">
    <name type="scientific">Streptomyces hoynatensis</name>
    <dbReference type="NCBI Taxonomy" id="1141874"/>
    <lineage>
        <taxon>Bacteria</taxon>
        <taxon>Bacillati</taxon>
        <taxon>Actinomycetota</taxon>
        <taxon>Actinomycetes</taxon>
        <taxon>Kitasatosporales</taxon>
        <taxon>Streptomycetaceae</taxon>
        <taxon>Streptomyces</taxon>
    </lineage>
</organism>
<keyword evidence="4" id="KW-1185">Reference proteome</keyword>
<dbReference type="SMART" id="SM00644">
    <property type="entry name" value="Ami_2"/>
    <property type="match status" value="1"/>
</dbReference>
<dbReference type="OrthoDB" id="5178799at2"/>
<evidence type="ECO:0000313" key="4">
    <source>
        <dbReference type="Proteomes" id="UP000272474"/>
    </source>
</evidence>
<feature type="domain" description="N-acetylmuramoyl-L-alanine amidase" evidence="2">
    <location>
        <begin position="27"/>
        <end position="183"/>
    </location>
</feature>
<dbReference type="InterPro" id="IPR002502">
    <property type="entry name" value="Amidase_domain"/>
</dbReference>
<dbReference type="AlphaFoldDB" id="A0A3A9YXG7"/>
<proteinExistence type="predicted"/>
<reference evidence="3 4" key="1">
    <citation type="journal article" date="2014" name="Int. J. Syst. Evol. Microbiol.">
        <title>Streptomyces hoynatensis sp. nov., isolated from deep marine sediment.</title>
        <authorList>
            <person name="Veyisoglu A."/>
            <person name="Sahin N."/>
        </authorList>
    </citation>
    <scope>NUCLEOTIDE SEQUENCE [LARGE SCALE GENOMIC DNA]</scope>
    <source>
        <strain evidence="3 4">KCTC 29097</strain>
    </source>
</reference>
<gene>
    <name evidence="3" type="ORF">D7294_16805</name>
</gene>
<dbReference type="CDD" id="cd06583">
    <property type="entry name" value="PGRP"/>
    <property type="match status" value="1"/>
</dbReference>
<dbReference type="Proteomes" id="UP000272474">
    <property type="component" value="Unassembled WGS sequence"/>
</dbReference>
<dbReference type="GO" id="GO:0009253">
    <property type="term" value="P:peptidoglycan catabolic process"/>
    <property type="evidence" value="ECO:0007669"/>
    <property type="project" value="InterPro"/>
</dbReference>
<dbReference type="GO" id="GO:0008745">
    <property type="term" value="F:N-acetylmuramoyl-L-alanine amidase activity"/>
    <property type="evidence" value="ECO:0007669"/>
    <property type="project" value="InterPro"/>
</dbReference>
<dbReference type="Pfam" id="PF01510">
    <property type="entry name" value="Amidase_2"/>
    <property type="match status" value="1"/>
</dbReference>
<evidence type="ECO:0000256" key="1">
    <source>
        <dbReference type="SAM" id="MobiDB-lite"/>
    </source>
</evidence>
<evidence type="ECO:0000313" key="3">
    <source>
        <dbReference type="EMBL" id="RKN40751.1"/>
    </source>
</evidence>